<dbReference type="CDD" id="cd11035">
    <property type="entry name" value="P450cam-like"/>
    <property type="match status" value="1"/>
</dbReference>
<evidence type="ECO:0000256" key="1">
    <source>
        <dbReference type="ARBA" id="ARBA00010617"/>
    </source>
</evidence>
<name>A0ABT8ZH80_9SPHN</name>
<dbReference type="Gene3D" id="1.10.630.10">
    <property type="entry name" value="Cytochrome P450"/>
    <property type="match status" value="1"/>
</dbReference>
<dbReference type="SUPFAM" id="SSF48264">
    <property type="entry name" value="Cytochrome P450"/>
    <property type="match status" value="1"/>
</dbReference>
<dbReference type="PRINTS" id="PR00359">
    <property type="entry name" value="BP450"/>
</dbReference>
<evidence type="ECO:0000313" key="3">
    <source>
        <dbReference type="EMBL" id="MDO7833688.1"/>
    </source>
</evidence>
<comment type="caution">
    <text evidence="3">The sequence shown here is derived from an EMBL/GenBank/DDBJ whole genome shotgun (WGS) entry which is preliminary data.</text>
</comment>
<keyword evidence="2" id="KW-0560">Oxidoreductase</keyword>
<keyword evidence="2" id="KW-0479">Metal-binding</keyword>
<comment type="similarity">
    <text evidence="1 2">Belongs to the cytochrome P450 family.</text>
</comment>
<dbReference type="Pfam" id="PF00067">
    <property type="entry name" value="p450"/>
    <property type="match status" value="1"/>
</dbReference>
<dbReference type="PANTHER" id="PTHR46696:SF6">
    <property type="entry name" value="P450, PUTATIVE (EUROFUNG)-RELATED"/>
    <property type="match status" value="1"/>
</dbReference>
<keyword evidence="4" id="KW-1185">Reference proteome</keyword>
<reference evidence="3" key="1">
    <citation type="submission" date="2023-07" db="EMBL/GenBank/DDBJ databases">
        <title>Bacterial whole genome sequence for Sphingobium sp. HBC34.</title>
        <authorList>
            <person name="Le V."/>
            <person name="Ko S.-R."/>
            <person name="Ahn C.-Y."/>
            <person name="Oh H.-M."/>
        </authorList>
    </citation>
    <scope>NUCLEOTIDE SEQUENCE</scope>
    <source>
        <strain evidence="3">HBC34</strain>
    </source>
</reference>
<dbReference type="InterPro" id="IPR002397">
    <property type="entry name" value="Cyt_P450_B"/>
</dbReference>
<dbReference type="InterPro" id="IPR036396">
    <property type="entry name" value="Cyt_P450_sf"/>
</dbReference>
<organism evidence="3 4">
    <name type="scientific">Sphingobium cyanobacteriorum</name>
    <dbReference type="NCBI Taxonomy" id="3063954"/>
    <lineage>
        <taxon>Bacteria</taxon>
        <taxon>Pseudomonadati</taxon>
        <taxon>Pseudomonadota</taxon>
        <taxon>Alphaproteobacteria</taxon>
        <taxon>Sphingomonadales</taxon>
        <taxon>Sphingomonadaceae</taxon>
        <taxon>Sphingobium</taxon>
    </lineage>
</organism>
<sequence>MATMLAERPAHVPPELVVDANIYALPGGETDPQMAWKALDIPGNPGFVWTPHNGGHWIITSADLLWEIFPDLERVSARDIQIPPGDGSFKLIPNESDEPEHHHYRKIVLPFVSPKAVRGLMGDVRSLSAELIKGFLARGECEFMTEFARHVPMRIFLSLVNLPADDRAWLVDIVDNVIRPASDAVRNENTAKMSGYLEKWIEKRRAEPGDDLLSAIIHGKVGDRPMNEIEVRGQCMDVMFGGLDTVASMMGFVMRFLATNPGHYQQLVDNPAKITLAVEEMFRRYGVANPGRRVVRDVVRQGYTMQAGDMLVLATCMHGLDETRWENPLVVDFDRRRSTHCTFGNGVHNCPGAGLARSEITIMLEEWIKHIPQFGLDPDQQVITATGAVNGVIKLPLVWPG</sequence>
<keyword evidence="2" id="KW-0408">Iron</keyword>
<proteinExistence type="inferred from homology"/>
<dbReference type="InterPro" id="IPR017972">
    <property type="entry name" value="Cyt_P450_CS"/>
</dbReference>
<gene>
    <name evidence="3" type="ORF">Q4610_01395</name>
</gene>
<keyword evidence="2" id="KW-0349">Heme</keyword>
<evidence type="ECO:0000313" key="4">
    <source>
        <dbReference type="Proteomes" id="UP001176471"/>
    </source>
</evidence>
<evidence type="ECO:0000256" key="2">
    <source>
        <dbReference type="RuleBase" id="RU000461"/>
    </source>
</evidence>
<keyword evidence="2" id="KW-0503">Monooxygenase</keyword>
<dbReference type="PROSITE" id="PS00086">
    <property type="entry name" value="CYTOCHROME_P450"/>
    <property type="match status" value="1"/>
</dbReference>
<dbReference type="EMBL" id="JAUQOM010000001">
    <property type="protein sequence ID" value="MDO7833688.1"/>
    <property type="molecule type" value="Genomic_DNA"/>
</dbReference>
<dbReference type="RefSeq" id="WP_304534228.1">
    <property type="nucleotide sequence ID" value="NZ_JAUQOM010000001.1"/>
</dbReference>
<accession>A0ABT8ZH80</accession>
<dbReference type="InterPro" id="IPR001128">
    <property type="entry name" value="Cyt_P450"/>
</dbReference>
<dbReference type="Proteomes" id="UP001176471">
    <property type="component" value="Unassembled WGS sequence"/>
</dbReference>
<protein>
    <submittedName>
        <fullName evidence="3">Cytochrome P450</fullName>
    </submittedName>
</protein>
<dbReference type="PANTHER" id="PTHR46696">
    <property type="entry name" value="P450, PUTATIVE (EUROFUNG)-RELATED"/>
    <property type="match status" value="1"/>
</dbReference>